<evidence type="ECO:0000256" key="7">
    <source>
        <dbReference type="ARBA" id="ARBA00032903"/>
    </source>
</evidence>
<comment type="pathway">
    <text evidence="2">Cofactor biosynthesis; tetrahydrofolate biosynthesis; 2-amino-4-hydroxy-6-hydroxymethyl-7,8-dihydropteridine diphosphate from 7,8-dihydroneopterin triphosphate: step 3/4.</text>
</comment>
<dbReference type="EMBL" id="WTVN01000013">
    <property type="protein sequence ID" value="NMG44110.1"/>
    <property type="molecule type" value="Genomic_DNA"/>
</dbReference>
<sequence>MDVIFIDGFRGNTVIGICDNELHEPQPVRIDLAAGIPRALACSTDRIGDTIDYGEVRAALRELLQTHRFQLLEAFAEAISNLLLTRFGAHWLRVAVTKPGKFDDVDGVGVVIERTRAVADQLPRRTAEVLHLLGTGLVPHPRTD</sequence>
<dbReference type="EC" id="4.1.2.25" evidence="4"/>
<evidence type="ECO:0000256" key="3">
    <source>
        <dbReference type="ARBA" id="ARBA00005708"/>
    </source>
</evidence>
<evidence type="ECO:0000313" key="10">
    <source>
        <dbReference type="Proteomes" id="UP000623795"/>
    </source>
</evidence>
<keyword evidence="6" id="KW-0456">Lyase</keyword>
<evidence type="ECO:0000256" key="6">
    <source>
        <dbReference type="ARBA" id="ARBA00023239"/>
    </source>
</evidence>
<evidence type="ECO:0000256" key="1">
    <source>
        <dbReference type="ARBA" id="ARBA00001353"/>
    </source>
</evidence>
<dbReference type="SUPFAM" id="SSF55620">
    <property type="entry name" value="Tetrahydrobiopterin biosynthesis enzymes-like"/>
    <property type="match status" value="1"/>
</dbReference>
<accession>A0ABX1PY26</accession>
<dbReference type="SMART" id="SM00905">
    <property type="entry name" value="FolB"/>
    <property type="match status" value="1"/>
</dbReference>
<dbReference type="Gene3D" id="3.30.1130.10">
    <property type="match status" value="1"/>
</dbReference>
<reference evidence="9 10" key="1">
    <citation type="submission" date="2019-12" db="EMBL/GenBank/DDBJ databases">
        <title>Comparative genomics gives insights into the taxonomy of the Azoarcus-Aromatoleum group and reveals separate origins of nif in the plant-associated Azoarcus and non-plant-associated Aromatoleum sub-groups.</title>
        <authorList>
            <person name="Lafos M."/>
            <person name="Maluk M."/>
            <person name="Batista M."/>
            <person name="Junghare M."/>
            <person name="Carmona M."/>
            <person name="Faoro H."/>
            <person name="Cruz L.M."/>
            <person name="Battistoni F."/>
            <person name="De Souza E."/>
            <person name="Pedrosa F."/>
            <person name="Chen W.-M."/>
            <person name="Poole P.S."/>
            <person name="Dixon R.A."/>
            <person name="James E.K."/>
        </authorList>
    </citation>
    <scope>NUCLEOTIDE SEQUENCE [LARGE SCALE GENOMIC DNA]</scope>
    <source>
        <strain evidence="9 10">Td21</strain>
    </source>
</reference>
<evidence type="ECO:0000256" key="2">
    <source>
        <dbReference type="ARBA" id="ARBA00005013"/>
    </source>
</evidence>
<organism evidence="9 10">
    <name type="scientific">Aromatoleum toluvorans</name>
    <dbReference type="NCBI Taxonomy" id="92002"/>
    <lineage>
        <taxon>Bacteria</taxon>
        <taxon>Pseudomonadati</taxon>
        <taxon>Pseudomonadota</taxon>
        <taxon>Betaproteobacteria</taxon>
        <taxon>Rhodocyclales</taxon>
        <taxon>Rhodocyclaceae</taxon>
        <taxon>Aromatoleum</taxon>
    </lineage>
</organism>
<name>A0ABX1PY26_9RHOO</name>
<evidence type="ECO:0000256" key="5">
    <source>
        <dbReference type="ARBA" id="ARBA00022909"/>
    </source>
</evidence>
<evidence type="ECO:0000256" key="4">
    <source>
        <dbReference type="ARBA" id="ARBA00013043"/>
    </source>
</evidence>
<comment type="caution">
    <text evidence="9">The sequence shown here is derived from an EMBL/GenBank/DDBJ whole genome shotgun (WGS) entry which is preliminary data.</text>
</comment>
<evidence type="ECO:0000313" key="9">
    <source>
        <dbReference type="EMBL" id="NMG44110.1"/>
    </source>
</evidence>
<dbReference type="Proteomes" id="UP000623795">
    <property type="component" value="Unassembled WGS sequence"/>
</dbReference>
<feature type="domain" description="Dihydroneopterin aldolase/epimerase" evidence="8">
    <location>
        <begin position="4"/>
        <end position="114"/>
    </location>
</feature>
<dbReference type="NCBIfam" id="TIGR00526">
    <property type="entry name" value="folB_dom"/>
    <property type="match status" value="1"/>
</dbReference>
<keyword evidence="5" id="KW-0289">Folate biosynthesis</keyword>
<keyword evidence="10" id="KW-1185">Reference proteome</keyword>
<dbReference type="InterPro" id="IPR006156">
    <property type="entry name" value="Dihydroneopterin_aldolase"/>
</dbReference>
<dbReference type="PANTHER" id="PTHR42844:SF1">
    <property type="entry name" value="DIHYDRONEOPTERIN ALDOLASE 1-RELATED"/>
    <property type="match status" value="1"/>
</dbReference>
<comment type="similarity">
    <text evidence="3">Belongs to the DHNA family.</text>
</comment>
<comment type="catalytic activity">
    <reaction evidence="1">
        <text>7,8-dihydroneopterin = 6-hydroxymethyl-7,8-dihydropterin + glycolaldehyde</text>
        <dbReference type="Rhea" id="RHEA:10540"/>
        <dbReference type="ChEBI" id="CHEBI:17001"/>
        <dbReference type="ChEBI" id="CHEBI:17071"/>
        <dbReference type="ChEBI" id="CHEBI:44841"/>
        <dbReference type="EC" id="4.1.2.25"/>
    </reaction>
</comment>
<gene>
    <name evidence="9" type="ORF">GPA22_10250</name>
</gene>
<evidence type="ECO:0000259" key="8">
    <source>
        <dbReference type="SMART" id="SM00905"/>
    </source>
</evidence>
<dbReference type="InterPro" id="IPR043133">
    <property type="entry name" value="GTP-CH-I_C/QueF"/>
</dbReference>
<dbReference type="PANTHER" id="PTHR42844">
    <property type="entry name" value="DIHYDRONEOPTERIN ALDOLASE 1-RELATED"/>
    <property type="match status" value="1"/>
</dbReference>
<dbReference type="InterPro" id="IPR006157">
    <property type="entry name" value="FolB_dom"/>
</dbReference>
<protein>
    <recommendedName>
        <fullName evidence="4">dihydroneopterin aldolase</fullName>
        <ecNumber evidence="4">4.1.2.25</ecNumber>
    </recommendedName>
    <alternativeName>
        <fullName evidence="7">7,8-dihydroneopterin aldolase</fullName>
    </alternativeName>
</protein>
<proteinExistence type="inferred from homology"/>
<dbReference type="Pfam" id="PF02152">
    <property type="entry name" value="FolB"/>
    <property type="match status" value="1"/>
</dbReference>